<comment type="caution">
    <text evidence="1">The sequence shown here is derived from an EMBL/GenBank/DDBJ whole genome shotgun (WGS) entry which is preliminary data.</text>
</comment>
<evidence type="ECO:0000313" key="1">
    <source>
        <dbReference type="EMBL" id="KAF6376373.1"/>
    </source>
</evidence>
<dbReference type="EMBL" id="JACAGC010000003">
    <property type="protein sequence ID" value="KAF6376373.1"/>
    <property type="molecule type" value="Genomic_DNA"/>
</dbReference>
<dbReference type="Proteomes" id="UP000585614">
    <property type="component" value="Unassembled WGS sequence"/>
</dbReference>
<name>A0A7J7ZQ41_RHIFE</name>
<gene>
    <name evidence="1" type="ORF">mRhiFer1_009566</name>
</gene>
<proteinExistence type="predicted"/>
<evidence type="ECO:0000313" key="2">
    <source>
        <dbReference type="Proteomes" id="UP000585614"/>
    </source>
</evidence>
<organism evidence="1 2">
    <name type="scientific">Rhinolophus ferrumequinum</name>
    <name type="common">Greater horseshoe bat</name>
    <dbReference type="NCBI Taxonomy" id="59479"/>
    <lineage>
        <taxon>Eukaryota</taxon>
        <taxon>Metazoa</taxon>
        <taxon>Chordata</taxon>
        <taxon>Craniata</taxon>
        <taxon>Vertebrata</taxon>
        <taxon>Euteleostomi</taxon>
        <taxon>Mammalia</taxon>
        <taxon>Eutheria</taxon>
        <taxon>Laurasiatheria</taxon>
        <taxon>Chiroptera</taxon>
        <taxon>Yinpterochiroptera</taxon>
        <taxon>Rhinolophoidea</taxon>
        <taxon>Rhinolophidae</taxon>
        <taxon>Rhinolophinae</taxon>
        <taxon>Rhinolophus</taxon>
    </lineage>
</organism>
<dbReference type="AlphaFoldDB" id="A0A7J7ZQ41"/>
<accession>A0A7J7ZQ41</accession>
<reference evidence="1 2" key="1">
    <citation type="journal article" date="2020" name="Nature">
        <title>Six reference-quality genomes reveal evolution of bat adaptations.</title>
        <authorList>
            <person name="Jebb D."/>
            <person name="Huang Z."/>
            <person name="Pippel M."/>
            <person name="Hughes G.M."/>
            <person name="Lavrichenko K."/>
            <person name="Devanna P."/>
            <person name="Winkler S."/>
            <person name="Jermiin L.S."/>
            <person name="Skirmuntt E.C."/>
            <person name="Katzourakis A."/>
            <person name="Burkitt-Gray L."/>
            <person name="Ray D.A."/>
            <person name="Sullivan K.A.M."/>
            <person name="Roscito J.G."/>
            <person name="Kirilenko B.M."/>
            <person name="Davalos L.M."/>
            <person name="Corthals A.P."/>
            <person name="Power M.L."/>
            <person name="Jones G."/>
            <person name="Ransome R.D."/>
            <person name="Dechmann D.K.N."/>
            <person name="Locatelli A.G."/>
            <person name="Puechmaille S.J."/>
            <person name="Fedrigo O."/>
            <person name="Jarvis E.D."/>
            <person name="Hiller M."/>
            <person name="Vernes S.C."/>
            <person name="Myers E.W."/>
            <person name="Teeling E.C."/>
        </authorList>
    </citation>
    <scope>NUCLEOTIDE SEQUENCE [LARGE SCALE GENOMIC DNA]</scope>
    <source>
        <strain evidence="1">MRhiFer1</strain>
        <tissue evidence="1">Lung</tissue>
    </source>
</reference>
<protein>
    <submittedName>
        <fullName evidence="1">Uncharacterized protein</fullName>
    </submittedName>
</protein>
<sequence length="135" mass="14841">MGDIKLNDDGWGCEGSWMDSHGEDRAWLTGAWCRGRTTYNRVTWEPPQTGKERAQDWLELHQCCPQSQWKCRQTPRSACDRAAATWALVGGSDPGALDGELPTVTHSLCCSFGPRCGATCPCNSLTCKSNECLSL</sequence>